<name>A0A0A8YZQ6_ARUDO</name>
<evidence type="ECO:0000256" key="1">
    <source>
        <dbReference type="SAM" id="MobiDB-lite"/>
    </source>
</evidence>
<reference evidence="2" key="2">
    <citation type="journal article" date="2015" name="Data Brief">
        <title>Shoot transcriptome of the giant reed, Arundo donax.</title>
        <authorList>
            <person name="Barrero R.A."/>
            <person name="Guerrero F.D."/>
            <person name="Moolhuijzen P."/>
            <person name="Goolsby J.A."/>
            <person name="Tidwell J."/>
            <person name="Bellgard S.E."/>
            <person name="Bellgard M.I."/>
        </authorList>
    </citation>
    <scope>NUCLEOTIDE SEQUENCE</scope>
    <source>
        <tissue evidence="2">Shoot tissue taken approximately 20 cm above the soil surface</tissue>
    </source>
</reference>
<evidence type="ECO:0000313" key="2">
    <source>
        <dbReference type="EMBL" id="JAD30928.1"/>
    </source>
</evidence>
<protein>
    <submittedName>
        <fullName evidence="2">Uncharacterized protein</fullName>
    </submittedName>
</protein>
<proteinExistence type="predicted"/>
<dbReference type="EMBL" id="GBRH01266967">
    <property type="protein sequence ID" value="JAD30928.1"/>
    <property type="molecule type" value="Transcribed_RNA"/>
</dbReference>
<reference evidence="2" key="1">
    <citation type="submission" date="2014-09" db="EMBL/GenBank/DDBJ databases">
        <authorList>
            <person name="Magalhaes I.L.F."/>
            <person name="Oliveira U."/>
            <person name="Santos F.R."/>
            <person name="Vidigal T.H.D.A."/>
            <person name="Brescovit A.D."/>
            <person name="Santos A.J."/>
        </authorList>
    </citation>
    <scope>NUCLEOTIDE SEQUENCE</scope>
    <source>
        <tissue evidence="2">Shoot tissue taken approximately 20 cm above the soil surface</tissue>
    </source>
</reference>
<feature type="region of interest" description="Disordered" evidence="1">
    <location>
        <begin position="1"/>
        <end position="43"/>
    </location>
</feature>
<feature type="compositionally biased region" description="Basic residues" evidence="1">
    <location>
        <begin position="18"/>
        <end position="27"/>
    </location>
</feature>
<sequence>MERSRASAPAKCGGERRRNARRHRSRRASVASARSREGSCAAGTVRRAAIRVSDDDGGVADW</sequence>
<accession>A0A0A8YZQ6</accession>
<dbReference type="AlphaFoldDB" id="A0A0A8YZQ6"/>
<organism evidence="2">
    <name type="scientific">Arundo donax</name>
    <name type="common">Giant reed</name>
    <name type="synonym">Donax arundinaceus</name>
    <dbReference type="NCBI Taxonomy" id="35708"/>
    <lineage>
        <taxon>Eukaryota</taxon>
        <taxon>Viridiplantae</taxon>
        <taxon>Streptophyta</taxon>
        <taxon>Embryophyta</taxon>
        <taxon>Tracheophyta</taxon>
        <taxon>Spermatophyta</taxon>
        <taxon>Magnoliopsida</taxon>
        <taxon>Liliopsida</taxon>
        <taxon>Poales</taxon>
        <taxon>Poaceae</taxon>
        <taxon>PACMAD clade</taxon>
        <taxon>Arundinoideae</taxon>
        <taxon>Arundineae</taxon>
        <taxon>Arundo</taxon>
    </lineage>
</organism>